<evidence type="ECO:0000256" key="4">
    <source>
        <dbReference type="SAM" id="MobiDB-lite"/>
    </source>
</evidence>
<reference evidence="7" key="1">
    <citation type="submission" date="2025-08" db="UniProtKB">
        <authorList>
            <consortium name="Ensembl"/>
        </authorList>
    </citation>
    <scope>IDENTIFICATION</scope>
</reference>
<dbReference type="GO" id="GO:0007165">
    <property type="term" value="P:signal transduction"/>
    <property type="evidence" value="ECO:0007669"/>
    <property type="project" value="InterPro"/>
</dbReference>
<keyword evidence="2" id="KW-0479">Metal-binding</keyword>
<dbReference type="Pfam" id="PF00130">
    <property type="entry name" value="C1_1"/>
    <property type="match status" value="1"/>
</dbReference>
<proteinExistence type="predicted"/>
<dbReference type="InterPro" id="IPR008936">
    <property type="entry name" value="Rho_GTPase_activation_prot"/>
</dbReference>
<dbReference type="PROSITE" id="PS50081">
    <property type="entry name" value="ZF_DAG_PE_2"/>
    <property type="match status" value="1"/>
</dbReference>
<dbReference type="GeneTree" id="ENSGT01030000234635"/>
<feature type="domain" description="Rho-GAP" evidence="6">
    <location>
        <begin position="1"/>
        <end position="227"/>
    </location>
</feature>
<dbReference type="Pfam" id="PF00620">
    <property type="entry name" value="RhoGAP"/>
    <property type="match status" value="1"/>
</dbReference>
<dbReference type="PROSITE" id="PS50238">
    <property type="entry name" value="RHOGAP"/>
    <property type="match status" value="1"/>
</dbReference>
<keyword evidence="1" id="KW-0343">GTPase activation</keyword>
<dbReference type="STRING" id="205130.ENSMAMP00000008993"/>
<evidence type="ECO:0000256" key="1">
    <source>
        <dbReference type="ARBA" id="ARBA00022468"/>
    </source>
</evidence>
<dbReference type="GO" id="GO:0046872">
    <property type="term" value="F:metal ion binding"/>
    <property type="evidence" value="ECO:0007669"/>
    <property type="project" value="UniProtKB-KW"/>
</dbReference>
<evidence type="ECO:0000259" key="6">
    <source>
        <dbReference type="PROSITE" id="PS50238"/>
    </source>
</evidence>
<dbReference type="PANTHER" id="PTHR46075">
    <property type="entry name" value="CHIMERIN FAMILY MEMBER"/>
    <property type="match status" value="1"/>
</dbReference>
<gene>
    <name evidence="7" type="primary">CHN1</name>
</gene>
<dbReference type="Ensembl" id="ENSMAMT00000009222.2">
    <property type="protein sequence ID" value="ENSMAMP00000008993.2"/>
    <property type="gene ID" value="ENSMAMG00000006062.2"/>
</dbReference>
<evidence type="ECO:0000256" key="3">
    <source>
        <dbReference type="ARBA" id="ARBA00022833"/>
    </source>
</evidence>
<dbReference type="GO" id="GO:0005096">
    <property type="term" value="F:GTPase activator activity"/>
    <property type="evidence" value="ECO:0007669"/>
    <property type="project" value="UniProtKB-KW"/>
</dbReference>
<evidence type="ECO:0000313" key="7">
    <source>
        <dbReference type="Ensembl" id="ENSMAMP00000008993.2"/>
    </source>
</evidence>
<organism evidence="7 8">
    <name type="scientific">Mastacembelus armatus</name>
    <name type="common">zig-zag eel</name>
    <dbReference type="NCBI Taxonomy" id="205130"/>
    <lineage>
        <taxon>Eukaryota</taxon>
        <taxon>Metazoa</taxon>
        <taxon>Chordata</taxon>
        <taxon>Craniata</taxon>
        <taxon>Vertebrata</taxon>
        <taxon>Euteleostomi</taxon>
        <taxon>Actinopterygii</taxon>
        <taxon>Neopterygii</taxon>
        <taxon>Teleostei</taxon>
        <taxon>Neoteleostei</taxon>
        <taxon>Acanthomorphata</taxon>
        <taxon>Anabantaria</taxon>
        <taxon>Synbranchiformes</taxon>
        <taxon>Mastacembelidae</taxon>
        <taxon>Mastacembelus</taxon>
    </lineage>
</organism>
<name>A0A3Q3L4W9_9TELE</name>
<keyword evidence="3" id="KW-0862">Zinc</keyword>
<dbReference type="InterPro" id="IPR002219">
    <property type="entry name" value="PKC_DAG/PE"/>
</dbReference>
<dbReference type="SUPFAM" id="SSF48350">
    <property type="entry name" value="GTPase activation domain, GAP"/>
    <property type="match status" value="1"/>
</dbReference>
<sequence length="227" mass="25815">MPSRESCEVHKEDKSLVQKAKREANQEDILAAALGMRMGPQKPAATFWQPLKLFAYSQLTSLVRRASLKESERAPRSEKVHNFKVHTFRGPHWCEHCASFMWGLMAQGVKCTGLKSEGLYRISGFSDSVEEVKMAFDKDSEKKLEAFREALALLPPSHSDTLKYLMAHLKRVTQNEKFNLMNAENLAIVFGPTLMRAPNMDAISALNDIRYQRQVVEALIKNEDVLF</sequence>
<dbReference type="AlphaFoldDB" id="A0A3Q3L4W9"/>
<feature type="region of interest" description="Disordered" evidence="4">
    <location>
        <begin position="1"/>
        <end position="21"/>
    </location>
</feature>
<accession>A0A3Q3L4W9</accession>
<dbReference type="Gene3D" id="3.30.60.20">
    <property type="match status" value="1"/>
</dbReference>
<dbReference type="InterPro" id="IPR000198">
    <property type="entry name" value="RhoGAP_dom"/>
</dbReference>
<dbReference type="Proteomes" id="UP000261640">
    <property type="component" value="Unplaced"/>
</dbReference>
<evidence type="ECO:0000259" key="5">
    <source>
        <dbReference type="PROSITE" id="PS50081"/>
    </source>
</evidence>
<dbReference type="PANTHER" id="PTHR46075:SF6">
    <property type="entry name" value="N-CHIMAERIN"/>
    <property type="match status" value="1"/>
</dbReference>
<feature type="domain" description="Phorbol-ester/DAG-type" evidence="5">
    <location>
        <begin position="80"/>
        <end position="111"/>
    </location>
</feature>
<dbReference type="SUPFAM" id="SSF57889">
    <property type="entry name" value="Cysteine-rich domain"/>
    <property type="match status" value="1"/>
</dbReference>
<reference evidence="7" key="2">
    <citation type="submission" date="2025-09" db="UniProtKB">
        <authorList>
            <consortium name="Ensembl"/>
        </authorList>
    </citation>
    <scope>IDENTIFICATION</scope>
</reference>
<evidence type="ECO:0000256" key="2">
    <source>
        <dbReference type="ARBA" id="ARBA00022723"/>
    </source>
</evidence>
<dbReference type="InterPro" id="IPR051854">
    <property type="entry name" value="Rho-type_GAP"/>
</dbReference>
<dbReference type="Gene3D" id="1.10.555.10">
    <property type="entry name" value="Rho GTPase activation protein"/>
    <property type="match status" value="1"/>
</dbReference>
<dbReference type="InterPro" id="IPR046349">
    <property type="entry name" value="C1-like_sf"/>
</dbReference>
<evidence type="ECO:0000313" key="8">
    <source>
        <dbReference type="Proteomes" id="UP000261640"/>
    </source>
</evidence>
<dbReference type="SMART" id="SM00324">
    <property type="entry name" value="RhoGAP"/>
    <property type="match status" value="1"/>
</dbReference>
<keyword evidence="8" id="KW-1185">Reference proteome</keyword>
<protein>
    <submittedName>
        <fullName evidence="7">Chimerin 1</fullName>
    </submittedName>
</protein>